<dbReference type="EMBL" id="JAGQNX010000120">
    <property type="protein sequence ID" value="MCA9308622.1"/>
    <property type="molecule type" value="Genomic_DNA"/>
</dbReference>
<name>A0A955ECV8_UNCKA</name>
<dbReference type="GO" id="GO:0051536">
    <property type="term" value="F:iron-sulfur cluster binding"/>
    <property type="evidence" value="ECO:0007669"/>
    <property type="project" value="UniProtKB-KW"/>
</dbReference>
<accession>A0A955ECV8</accession>
<reference evidence="8" key="1">
    <citation type="submission" date="2020-04" db="EMBL/GenBank/DDBJ databases">
        <authorList>
            <person name="Zhang T."/>
        </authorList>
    </citation>
    <scope>NUCLEOTIDE SEQUENCE</scope>
    <source>
        <strain evidence="8">HKST-UBA79</strain>
    </source>
</reference>
<dbReference type="GO" id="GO:0009055">
    <property type="term" value="F:electron transfer activity"/>
    <property type="evidence" value="ECO:0007669"/>
    <property type="project" value="UniProtKB-UniRule"/>
</dbReference>
<gene>
    <name evidence="8" type="ORF">KC980_03850</name>
</gene>
<dbReference type="Gene3D" id="3.30.70.20">
    <property type="match status" value="1"/>
</dbReference>
<comment type="function">
    <text evidence="6">Ferredoxins are iron-sulfur proteins that transfer electrons in a wide variety of metabolic reactions.</text>
</comment>
<reference evidence="8" key="2">
    <citation type="journal article" date="2021" name="Microbiome">
        <title>Successional dynamics and alternative stable states in a saline activated sludge microbial community over 9 years.</title>
        <authorList>
            <person name="Wang Y."/>
            <person name="Ye J."/>
            <person name="Ju F."/>
            <person name="Liu L."/>
            <person name="Boyd J.A."/>
            <person name="Deng Y."/>
            <person name="Parks D.H."/>
            <person name="Jiang X."/>
            <person name="Yin X."/>
            <person name="Woodcroft B.J."/>
            <person name="Tyson G.W."/>
            <person name="Hugenholtz P."/>
            <person name="Polz M.F."/>
            <person name="Zhang T."/>
        </authorList>
    </citation>
    <scope>NUCLEOTIDE SEQUENCE</scope>
    <source>
        <strain evidence="8">HKST-UBA79</strain>
    </source>
</reference>
<evidence type="ECO:0000256" key="2">
    <source>
        <dbReference type="ARBA" id="ARBA00022723"/>
    </source>
</evidence>
<dbReference type="PRINTS" id="PR00352">
    <property type="entry name" value="3FE4SFRDOXIN"/>
</dbReference>
<feature type="domain" description="4Fe-4S ferredoxin-type" evidence="7">
    <location>
        <begin position="2"/>
        <end position="30"/>
    </location>
</feature>
<keyword evidence="2 6" id="KW-0479">Metal-binding</keyword>
<dbReference type="SUPFAM" id="SSF54862">
    <property type="entry name" value="4Fe-4S ferredoxins"/>
    <property type="match status" value="1"/>
</dbReference>
<evidence type="ECO:0000313" key="8">
    <source>
        <dbReference type="EMBL" id="MCA9308622.1"/>
    </source>
</evidence>
<keyword evidence="5 6" id="KW-0411">Iron-sulfur</keyword>
<dbReference type="GO" id="GO:0005506">
    <property type="term" value="F:iron ion binding"/>
    <property type="evidence" value="ECO:0007669"/>
    <property type="project" value="UniProtKB-UniRule"/>
</dbReference>
<evidence type="ECO:0000259" key="7">
    <source>
        <dbReference type="PROSITE" id="PS51379"/>
    </source>
</evidence>
<dbReference type="Pfam" id="PF13370">
    <property type="entry name" value="Fer4_13"/>
    <property type="match status" value="1"/>
</dbReference>
<keyword evidence="1 6" id="KW-0813">Transport</keyword>
<dbReference type="InterPro" id="IPR017896">
    <property type="entry name" value="4Fe4S_Fe-S-bd"/>
</dbReference>
<organism evidence="8 9">
    <name type="scientific">candidate division WWE3 bacterium</name>
    <dbReference type="NCBI Taxonomy" id="2053526"/>
    <lineage>
        <taxon>Bacteria</taxon>
        <taxon>Katanobacteria</taxon>
    </lineage>
</organism>
<evidence type="ECO:0000313" key="9">
    <source>
        <dbReference type="Proteomes" id="UP000740557"/>
    </source>
</evidence>
<evidence type="ECO:0000256" key="5">
    <source>
        <dbReference type="ARBA" id="ARBA00023014"/>
    </source>
</evidence>
<evidence type="ECO:0000256" key="3">
    <source>
        <dbReference type="ARBA" id="ARBA00022982"/>
    </source>
</evidence>
<keyword evidence="3 6" id="KW-0249">Electron transport</keyword>
<dbReference type="InterPro" id="IPR051269">
    <property type="entry name" value="Fe-S_cluster_ET"/>
</dbReference>
<evidence type="ECO:0000256" key="4">
    <source>
        <dbReference type="ARBA" id="ARBA00023004"/>
    </source>
</evidence>
<protein>
    <recommendedName>
        <fullName evidence="6">Ferredoxin</fullName>
    </recommendedName>
</protein>
<keyword evidence="4 6" id="KW-0408">Iron</keyword>
<dbReference type="PROSITE" id="PS51379">
    <property type="entry name" value="4FE4S_FER_2"/>
    <property type="match status" value="1"/>
</dbReference>
<dbReference type="Proteomes" id="UP000740557">
    <property type="component" value="Unassembled WGS sequence"/>
</dbReference>
<proteinExistence type="predicted"/>
<evidence type="ECO:0000256" key="6">
    <source>
        <dbReference type="RuleBase" id="RU368020"/>
    </source>
</evidence>
<dbReference type="PANTHER" id="PTHR36923">
    <property type="entry name" value="FERREDOXIN"/>
    <property type="match status" value="1"/>
</dbReference>
<dbReference type="AlphaFoldDB" id="A0A955ECV8"/>
<dbReference type="PANTHER" id="PTHR36923:SF3">
    <property type="entry name" value="FERREDOXIN"/>
    <property type="match status" value="1"/>
</dbReference>
<evidence type="ECO:0000256" key="1">
    <source>
        <dbReference type="ARBA" id="ARBA00022448"/>
    </source>
</evidence>
<dbReference type="InterPro" id="IPR001080">
    <property type="entry name" value="3Fe4S_ferredoxin"/>
</dbReference>
<comment type="caution">
    <text evidence="8">The sequence shown here is derived from an EMBL/GenBank/DDBJ whole genome shotgun (WGS) entry which is preliminary data.</text>
</comment>
<sequence>MSKIVVDREACIGAVTCVVVAPDVFEMDNENIAVVKPDALKVDSNKILMAAQSCPVQAIILYDETGKQIFP</sequence>